<dbReference type="SUPFAM" id="SSF82199">
    <property type="entry name" value="SET domain"/>
    <property type="match status" value="1"/>
</dbReference>
<dbReference type="CDD" id="cd20071">
    <property type="entry name" value="SET_SMYD"/>
    <property type="match status" value="1"/>
</dbReference>
<sequence>MDRRIKVEILPNKGKGLVATNNIPSNTIIIKELPAFKIPENEFIFCDIFQLLYTIMNSTNIENKNKFISLLPNNTNNFLHHKKKFLKALKNLSTTKNKHAKRIYSYFINNFTEDEIALLCTKYMCNAFEFGNEGPVILLLGTLMNHSCDPNVKFAKENGYMVFRTSKNIKTGEELCDNYINTKLPKNERQEMLKQRYGFICKCCKCTSE</sequence>
<accession>A0A6N1NJ09</accession>
<evidence type="ECO:0000259" key="1">
    <source>
        <dbReference type="PROSITE" id="PS50280"/>
    </source>
</evidence>
<dbReference type="InterPro" id="IPR050869">
    <property type="entry name" value="H3K4_H4K5_MeTrfase"/>
</dbReference>
<dbReference type="RefSeq" id="YP_010781531.1">
    <property type="nucleotide sequence ID" value="NC_075039.1"/>
</dbReference>
<feature type="domain" description="SET" evidence="1">
    <location>
        <begin position="3"/>
        <end position="180"/>
    </location>
</feature>
<reference evidence="2" key="1">
    <citation type="submission" date="2017-01" db="EMBL/GenBank/DDBJ databases">
        <authorList>
            <person name="Assis F.L."/>
            <person name="Abrahao J.S."/>
            <person name="Silva L."/>
            <person name="Khalil J.B."/>
            <person name="Rodrigues R."/>
            <person name="Silva L.S."/>
            <person name="Arantes T."/>
            <person name="Boratto P."/>
            <person name="Andrade M."/>
            <person name="Kroon E.G."/>
            <person name="Ribeiro B."/>
            <person name="Bergier I."/>
            <person name="Seligmann H."/>
            <person name="Ghigo E."/>
            <person name="Colson P."/>
            <person name="Levasseur A."/>
            <person name="Raoult D."/>
            <person name="Scola B.L."/>
        </authorList>
    </citation>
    <scope>NUCLEOTIDE SEQUENCE</scope>
    <source>
        <strain evidence="2">Soda lake</strain>
    </source>
</reference>
<reference evidence="2" key="2">
    <citation type="journal article" date="2018" name="Nat. Commun.">
        <title>Tailed giant Tupanvirus possesses the most complete translational apparatus of the known virosphere.</title>
        <authorList>
            <person name="Abrahao J."/>
            <person name="Silva L."/>
            <person name="Silva L.S."/>
            <person name="Khalil J.Y.B."/>
            <person name="Rodrigues R."/>
            <person name="Arantes T."/>
            <person name="Assis F."/>
            <person name="Boratto P."/>
            <person name="Andrade M."/>
            <person name="Kroon E.G."/>
            <person name="Ribeiro B."/>
            <person name="Bergier I."/>
            <person name="Seligmann H."/>
            <person name="Ghigo E."/>
            <person name="Colson P."/>
            <person name="Levasseur A."/>
            <person name="Kroemer G."/>
            <person name="Raoult D."/>
            <person name="La Scola B."/>
        </authorList>
    </citation>
    <scope>NUCLEOTIDE SEQUENCE [LARGE SCALE GENOMIC DNA]</scope>
    <source>
        <strain evidence="2">Soda lake</strain>
    </source>
</reference>
<dbReference type="InterPro" id="IPR046341">
    <property type="entry name" value="SET_dom_sf"/>
</dbReference>
<dbReference type="Pfam" id="PF00856">
    <property type="entry name" value="SET"/>
    <property type="match status" value="1"/>
</dbReference>
<dbReference type="KEGG" id="vg:80518295"/>
<dbReference type="PANTHER" id="PTHR12197:SF251">
    <property type="entry name" value="EG:BACR7C10.4 PROTEIN"/>
    <property type="match status" value="1"/>
</dbReference>
<dbReference type="EMBL" id="KY523104">
    <property type="protein sequence ID" value="QKU34879.1"/>
    <property type="molecule type" value="Genomic_DNA"/>
</dbReference>
<dbReference type="InterPro" id="IPR001214">
    <property type="entry name" value="SET_dom"/>
</dbReference>
<protein>
    <submittedName>
        <fullName evidence="2">SET domain protein</fullName>
    </submittedName>
</protein>
<dbReference type="PROSITE" id="PS50280">
    <property type="entry name" value="SET"/>
    <property type="match status" value="1"/>
</dbReference>
<dbReference type="PANTHER" id="PTHR12197">
    <property type="entry name" value="HISTONE-LYSINE N-METHYLTRANSFERASE SMYD"/>
    <property type="match status" value="1"/>
</dbReference>
<proteinExistence type="predicted"/>
<name>A0A6N1NJ09_9VIRU</name>
<dbReference type="SMART" id="SM00317">
    <property type="entry name" value="SET"/>
    <property type="match status" value="1"/>
</dbReference>
<dbReference type="Gene3D" id="2.170.270.10">
    <property type="entry name" value="SET domain"/>
    <property type="match status" value="1"/>
</dbReference>
<organism evidence="2">
    <name type="scientific">Tupanvirus soda lake</name>
    <dbReference type="NCBI Taxonomy" id="2126985"/>
    <lineage>
        <taxon>Viruses</taxon>
        <taxon>Varidnaviria</taxon>
        <taxon>Bamfordvirae</taxon>
        <taxon>Nucleocytoviricota</taxon>
        <taxon>Megaviricetes</taxon>
        <taxon>Imitervirales</taxon>
        <taxon>Mimiviridae</taxon>
        <taxon>Megamimivirinae</taxon>
        <taxon>Tupanvirus</taxon>
        <taxon>Tupanvirus salinum</taxon>
    </lineage>
</organism>
<evidence type="ECO:0000313" key="2">
    <source>
        <dbReference type="EMBL" id="QKU34879.1"/>
    </source>
</evidence>
<dbReference type="GeneID" id="80518295"/>